<feature type="region of interest" description="Disordered" evidence="7">
    <location>
        <begin position="218"/>
        <end position="244"/>
    </location>
</feature>
<dbReference type="SUPFAM" id="SSF57903">
    <property type="entry name" value="FYVE/PHD zinc finger"/>
    <property type="match status" value="1"/>
</dbReference>
<keyword evidence="4" id="KW-0862">Zinc</keyword>
<dbReference type="InterPro" id="IPR011011">
    <property type="entry name" value="Znf_FYVE_PHD"/>
</dbReference>
<evidence type="ECO:0000256" key="2">
    <source>
        <dbReference type="ARBA" id="ARBA00022723"/>
    </source>
</evidence>
<dbReference type="AlphaFoldDB" id="A0A0P1KX02"/>
<evidence type="ECO:0000256" key="1">
    <source>
        <dbReference type="ARBA" id="ARBA00004123"/>
    </source>
</evidence>
<dbReference type="GO" id="GO:0008270">
    <property type="term" value="F:zinc ion binding"/>
    <property type="evidence" value="ECO:0007669"/>
    <property type="project" value="UniProtKB-KW"/>
</dbReference>
<evidence type="ECO:0000256" key="5">
    <source>
        <dbReference type="ARBA" id="ARBA00023242"/>
    </source>
</evidence>
<dbReference type="PROSITE" id="PS01359">
    <property type="entry name" value="ZF_PHD_1"/>
    <property type="match status" value="1"/>
</dbReference>
<dbReference type="EMBL" id="LN890560">
    <property type="protein sequence ID" value="CUS20426.1"/>
    <property type="molecule type" value="Genomic_DNA"/>
</dbReference>
<evidence type="ECO:0000313" key="9">
    <source>
        <dbReference type="EMBL" id="CUS20426.1"/>
    </source>
</evidence>
<evidence type="ECO:0000256" key="4">
    <source>
        <dbReference type="ARBA" id="ARBA00022833"/>
    </source>
</evidence>
<dbReference type="Pfam" id="PF00628">
    <property type="entry name" value="PHD"/>
    <property type="match status" value="1"/>
</dbReference>
<sequence length="334" mass="37959">MGVLPEWCPPYNSRKKDPATGEEVFCICKKPDSGELMVGCDGCDDWFHFSCLKVPQKFNELVFSFFCPYCQCGITGPGASSGNLPKTLWRRKCRVPDCYKPCAENSKYCSETHALSYMRSLVDRVEGRGYDAQDVLRQMLQNSDLTKFQQIGCEGVPTPPDELAPGLFEGDSRLRDLGSQADKIRTETRPEIEQQLKKLERYMAWVKTVNHLLFASASEDQDGPSSSKSSRALKRKKKSTKPKSVCGYHPRLEIACSPEEFASQYDETETELNSVCCKLRCPRHSDWSGIQETSLRFQLETLESSLERLALLQKIRQDQLKMQVYKELSKSKQA</sequence>
<evidence type="ECO:0000256" key="3">
    <source>
        <dbReference type="ARBA" id="ARBA00022771"/>
    </source>
</evidence>
<protein>
    <submittedName>
        <fullName evidence="9">LAQU0S01e06326g1_1</fullName>
    </submittedName>
</protein>
<dbReference type="PROSITE" id="PS50016">
    <property type="entry name" value="ZF_PHD_2"/>
    <property type="match status" value="1"/>
</dbReference>
<feature type="compositionally biased region" description="Basic residues" evidence="7">
    <location>
        <begin position="231"/>
        <end position="241"/>
    </location>
</feature>
<evidence type="ECO:0000313" key="10">
    <source>
        <dbReference type="Proteomes" id="UP000236544"/>
    </source>
</evidence>
<dbReference type="InterPro" id="IPR013083">
    <property type="entry name" value="Znf_RING/FYVE/PHD"/>
</dbReference>
<comment type="subcellular location">
    <subcellularLocation>
        <location evidence="1">Nucleus</location>
    </subcellularLocation>
</comment>
<proteinExistence type="predicted"/>
<dbReference type="Proteomes" id="UP000236544">
    <property type="component" value="Unassembled WGS sequence"/>
</dbReference>
<dbReference type="PANTHER" id="PTHR46174:SF1">
    <property type="entry name" value="CXXC-TYPE ZINC FINGER PROTEIN 1"/>
    <property type="match status" value="1"/>
</dbReference>
<dbReference type="Gene3D" id="3.30.40.10">
    <property type="entry name" value="Zinc/RING finger domain, C3HC4 (zinc finger)"/>
    <property type="match status" value="1"/>
</dbReference>
<dbReference type="InterPro" id="IPR037869">
    <property type="entry name" value="Spp1/CFP1"/>
</dbReference>
<evidence type="ECO:0000256" key="6">
    <source>
        <dbReference type="PROSITE-ProRule" id="PRU00146"/>
    </source>
</evidence>
<dbReference type="SMART" id="SM00249">
    <property type="entry name" value="PHD"/>
    <property type="match status" value="1"/>
</dbReference>
<name>A0A0P1KX02_9SACH</name>
<keyword evidence="5" id="KW-0539">Nucleus</keyword>
<dbReference type="InterPro" id="IPR001965">
    <property type="entry name" value="Znf_PHD"/>
</dbReference>
<dbReference type="OrthoDB" id="436852at2759"/>
<dbReference type="InterPro" id="IPR019787">
    <property type="entry name" value="Znf_PHD-finger"/>
</dbReference>
<keyword evidence="10" id="KW-1185">Reference proteome</keyword>
<keyword evidence="2" id="KW-0479">Metal-binding</keyword>
<dbReference type="InterPro" id="IPR019786">
    <property type="entry name" value="Zinc_finger_PHD-type_CS"/>
</dbReference>
<feature type="domain" description="PHD-type" evidence="8">
    <location>
        <begin position="23"/>
        <end position="73"/>
    </location>
</feature>
<dbReference type="PANTHER" id="PTHR46174">
    <property type="entry name" value="CXXC-TYPE ZINC FINGER PROTEIN 1"/>
    <property type="match status" value="1"/>
</dbReference>
<accession>A0A0P1KX02</accession>
<evidence type="ECO:0000259" key="8">
    <source>
        <dbReference type="PROSITE" id="PS50016"/>
    </source>
</evidence>
<gene>
    <name evidence="9" type="ORF">LAQU0_S01e06326g</name>
</gene>
<evidence type="ECO:0000256" key="7">
    <source>
        <dbReference type="SAM" id="MobiDB-lite"/>
    </source>
</evidence>
<reference evidence="10" key="1">
    <citation type="submission" date="2015-10" db="EMBL/GenBank/DDBJ databases">
        <authorList>
            <person name="Devillers H."/>
        </authorList>
    </citation>
    <scope>NUCLEOTIDE SEQUENCE [LARGE SCALE GENOMIC DNA]</scope>
</reference>
<dbReference type="GO" id="GO:0048188">
    <property type="term" value="C:Set1C/COMPASS complex"/>
    <property type="evidence" value="ECO:0007669"/>
    <property type="project" value="InterPro"/>
</dbReference>
<keyword evidence="3 6" id="KW-0863">Zinc-finger</keyword>
<organism evidence="9 10">
    <name type="scientific">Lachancea quebecensis</name>
    <dbReference type="NCBI Taxonomy" id="1654605"/>
    <lineage>
        <taxon>Eukaryota</taxon>
        <taxon>Fungi</taxon>
        <taxon>Dikarya</taxon>
        <taxon>Ascomycota</taxon>
        <taxon>Saccharomycotina</taxon>
        <taxon>Saccharomycetes</taxon>
        <taxon>Saccharomycetales</taxon>
        <taxon>Saccharomycetaceae</taxon>
        <taxon>Lachancea</taxon>
    </lineage>
</organism>
<dbReference type="GO" id="GO:0045893">
    <property type="term" value="P:positive regulation of DNA-templated transcription"/>
    <property type="evidence" value="ECO:0007669"/>
    <property type="project" value="TreeGrafter"/>
</dbReference>